<comment type="caution">
    <text evidence="1">The sequence shown here is derived from an EMBL/GenBank/DDBJ whole genome shotgun (WGS) entry which is preliminary data.</text>
</comment>
<name>A0A412L6G7_9FIRM</name>
<dbReference type="AlphaFoldDB" id="A0A412L6G7"/>
<evidence type="ECO:0000313" key="2">
    <source>
        <dbReference type="Proteomes" id="UP000284242"/>
    </source>
</evidence>
<gene>
    <name evidence="1" type="ORF">DWX77_01520</name>
</gene>
<protein>
    <submittedName>
        <fullName evidence="1">Uncharacterized protein</fullName>
    </submittedName>
</protein>
<organism evidence="1 2">
    <name type="scientific">Blautia obeum</name>
    <dbReference type="NCBI Taxonomy" id="40520"/>
    <lineage>
        <taxon>Bacteria</taxon>
        <taxon>Bacillati</taxon>
        <taxon>Bacillota</taxon>
        <taxon>Clostridia</taxon>
        <taxon>Lachnospirales</taxon>
        <taxon>Lachnospiraceae</taxon>
        <taxon>Blautia</taxon>
    </lineage>
</organism>
<reference evidence="1 2" key="1">
    <citation type="submission" date="2018-08" db="EMBL/GenBank/DDBJ databases">
        <title>A genome reference for cultivated species of the human gut microbiota.</title>
        <authorList>
            <person name="Zou Y."/>
            <person name="Xue W."/>
            <person name="Luo G."/>
        </authorList>
    </citation>
    <scope>NUCLEOTIDE SEQUENCE [LARGE SCALE GENOMIC DNA]</scope>
    <source>
        <strain evidence="1 2">AF21-24</strain>
    </source>
</reference>
<dbReference type="EMBL" id="QRVV01000002">
    <property type="protein sequence ID" value="RGS76005.1"/>
    <property type="molecule type" value="Genomic_DNA"/>
</dbReference>
<accession>A0A412L6G7</accession>
<evidence type="ECO:0000313" key="1">
    <source>
        <dbReference type="EMBL" id="RGS76005.1"/>
    </source>
</evidence>
<sequence length="89" mass="10953">MLHKKNPKHINTQDGDPRYNYVNNYKIRRYICQRMANGIRRDLNFLFKSEVKVEKERNLWYPYSSGYVIHLRIFDVRKLWTIGDKTAWM</sequence>
<proteinExistence type="predicted"/>
<dbReference type="Proteomes" id="UP000284242">
    <property type="component" value="Unassembled WGS sequence"/>
</dbReference>